<dbReference type="GO" id="GO:0000981">
    <property type="term" value="F:DNA-binding transcription factor activity, RNA polymerase II-specific"/>
    <property type="evidence" value="ECO:0007669"/>
    <property type="project" value="TreeGrafter"/>
</dbReference>
<dbReference type="InterPro" id="IPR036388">
    <property type="entry name" value="WH-like_DNA-bd_sf"/>
</dbReference>
<evidence type="ECO:0000256" key="5">
    <source>
        <dbReference type="ARBA" id="ARBA00023125"/>
    </source>
</evidence>
<evidence type="ECO:0000256" key="7">
    <source>
        <dbReference type="ARBA" id="ARBA00023242"/>
    </source>
</evidence>
<dbReference type="PANTHER" id="PTHR45636">
    <property type="entry name" value="PAIRED BOX PROTEIN PAX-6-RELATED-RELATED"/>
    <property type="match status" value="1"/>
</dbReference>
<dbReference type="InterPro" id="IPR009057">
    <property type="entry name" value="Homeodomain-like_sf"/>
</dbReference>
<dbReference type="Pfam" id="PF00292">
    <property type="entry name" value="PAX"/>
    <property type="match status" value="1"/>
</dbReference>
<dbReference type="FunFam" id="1.10.10.10:FF:000003">
    <property type="entry name" value="Paired box protein Pax-6"/>
    <property type="match status" value="2"/>
</dbReference>
<evidence type="ECO:0000256" key="8">
    <source>
        <dbReference type="SAM" id="MobiDB-lite"/>
    </source>
</evidence>
<keyword evidence="3" id="KW-0563">Paired box</keyword>
<evidence type="ECO:0000259" key="9">
    <source>
        <dbReference type="PROSITE" id="PS51057"/>
    </source>
</evidence>
<name>A0A5B7CHR4_PORTR</name>
<keyword evidence="11" id="KW-1185">Reference proteome</keyword>
<feature type="region of interest" description="Disordered" evidence="8">
    <location>
        <begin position="268"/>
        <end position="288"/>
    </location>
</feature>
<protein>
    <submittedName>
        <fullName evidence="10">Paired box protein Pax-8</fullName>
    </submittedName>
</protein>
<feature type="region of interest" description="Disordered" evidence="8">
    <location>
        <begin position="1"/>
        <end position="34"/>
    </location>
</feature>
<dbReference type="OrthoDB" id="3225452at2759"/>
<feature type="compositionally biased region" description="Acidic residues" evidence="8">
    <location>
        <begin position="268"/>
        <end position="280"/>
    </location>
</feature>
<dbReference type="GO" id="GO:0005634">
    <property type="term" value="C:nucleus"/>
    <property type="evidence" value="ECO:0007669"/>
    <property type="project" value="UniProtKB-SubCell"/>
</dbReference>
<comment type="caution">
    <text evidence="10">The sequence shown here is derived from an EMBL/GenBank/DDBJ whole genome shotgun (WGS) entry which is preliminary data.</text>
</comment>
<proteinExistence type="predicted"/>
<dbReference type="Gene3D" id="1.10.10.10">
    <property type="entry name" value="Winged helix-like DNA-binding domain superfamily/Winged helix DNA-binding domain"/>
    <property type="match status" value="2"/>
</dbReference>
<comment type="subcellular location">
    <subcellularLocation>
        <location evidence="1">Nucleus</location>
    </subcellularLocation>
</comment>
<dbReference type="SMART" id="SM00351">
    <property type="entry name" value="PAX"/>
    <property type="match status" value="2"/>
</dbReference>
<keyword evidence="5" id="KW-0238">DNA-binding</keyword>
<organism evidence="10 11">
    <name type="scientific">Portunus trituberculatus</name>
    <name type="common">Swimming crab</name>
    <name type="synonym">Neptunus trituberculatus</name>
    <dbReference type="NCBI Taxonomy" id="210409"/>
    <lineage>
        <taxon>Eukaryota</taxon>
        <taxon>Metazoa</taxon>
        <taxon>Ecdysozoa</taxon>
        <taxon>Arthropoda</taxon>
        <taxon>Crustacea</taxon>
        <taxon>Multicrustacea</taxon>
        <taxon>Malacostraca</taxon>
        <taxon>Eumalacostraca</taxon>
        <taxon>Eucarida</taxon>
        <taxon>Decapoda</taxon>
        <taxon>Pleocyemata</taxon>
        <taxon>Brachyura</taxon>
        <taxon>Eubrachyura</taxon>
        <taxon>Portunoidea</taxon>
        <taxon>Portunidae</taxon>
        <taxon>Portuninae</taxon>
        <taxon>Portunus</taxon>
    </lineage>
</organism>
<evidence type="ECO:0000256" key="2">
    <source>
        <dbReference type="ARBA" id="ARBA00022473"/>
    </source>
</evidence>
<evidence type="ECO:0000256" key="3">
    <source>
        <dbReference type="ARBA" id="ARBA00022724"/>
    </source>
</evidence>
<dbReference type="AlphaFoldDB" id="A0A5B7CHR4"/>
<dbReference type="PANTHER" id="PTHR45636:SF41">
    <property type="entry name" value="PAIRED BOX PROTEIN PAX-6-RELATED"/>
    <property type="match status" value="1"/>
</dbReference>
<keyword evidence="2" id="KW-0217">Developmental protein</keyword>
<feature type="domain" description="Paired" evidence="9">
    <location>
        <begin position="90"/>
        <end position="164"/>
    </location>
</feature>
<dbReference type="Proteomes" id="UP000324222">
    <property type="component" value="Unassembled WGS sequence"/>
</dbReference>
<dbReference type="InterPro" id="IPR001523">
    <property type="entry name" value="Paired_dom"/>
</dbReference>
<sequence length="288" mass="31469">MAACPAPPRPTPPRSARQPVRGRSSSKYYETGSIRPGVIGGSKPKVATPTVVEAISNYKKQNPTMFAWEIRERLLSDGVCDQEGVPSVSSINRYYETGSYKAGVIGGSKPKVATPVVVDAIARYKRENPTMFAWEIRDRLLTENVCTQENVPSVSSINRYKEGLGGGIRCGVGTGRGGVVSFPTPRPRPGSSRVLLAKLMTSFSFRREAKNLPRRPLDPSKTPSAPTPFTAKRPHALGEADDPALGPHWLGWPLNLVDGCTREVVVAVEEEEEEGEEEEAEGRKGRWR</sequence>
<evidence type="ECO:0000256" key="1">
    <source>
        <dbReference type="ARBA" id="ARBA00004123"/>
    </source>
</evidence>
<dbReference type="SUPFAM" id="SSF46689">
    <property type="entry name" value="Homeodomain-like"/>
    <property type="match status" value="2"/>
</dbReference>
<evidence type="ECO:0000313" key="10">
    <source>
        <dbReference type="EMBL" id="MPC08880.1"/>
    </source>
</evidence>
<feature type="compositionally biased region" description="Pro residues" evidence="8">
    <location>
        <begin position="1"/>
        <end position="13"/>
    </location>
</feature>
<dbReference type="EMBL" id="VSRR010000047">
    <property type="protein sequence ID" value="MPC08880.1"/>
    <property type="molecule type" value="Genomic_DNA"/>
</dbReference>
<evidence type="ECO:0000256" key="6">
    <source>
        <dbReference type="ARBA" id="ARBA00023163"/>
    </source>
</evidence>
<evidence type="ECO:0000313" key="11">
    <source>
        <dbReference type="Proteomes" id="UP000324222"/>
    </source>
</evidence>
<keyword evidence="4" id="KW-0805">Transcription regulation</keyword>
<keyword evidence="6" id="KW-0804">Transcription</keyword>
<feature type="domain" description="Paired" evidence="9">
    <location>
        <begin position="1"/>
        <end position="98"/>
    </location>
</feature>
<dbReference type="PROSITE" id="PS51057">
    <property type="entry name" value="PAIRED_2"/>
    <property type="match status" value="2"/>
</dbReference>
<dbReference type="InterPro" id="IPR043565">
    <property type="entry name" value="PAX_fam"/>
</dbReference>
<feature type="region of interest" description="Disordered" evidence="8">
    <location>
        <begin position="210"/>
        <end position="242"/>
    </location>
</feature>
<gene>
    <name evidence="10" type="primary">pax8_1</name>
    <name evidence="10" type="ORF">E2C01_001475</name>
</gene>
<reference evidence="10 11" key="1">
    <citation type="submission" date="2019-05" db="EMBL/GenBank/DDBJ databases">
        <title>Another draft genome of Portunus trituberculatus and its Hox gene families provides insights of decapod evolution.</title>
        <authorList>
            <person name="Jeong J.-H."/>
            <person name="Song I."/>
            <person name="Kim S."/>
            <person name="Choi T."/>
            <person name="Kim D."/>
            <person name="Ryu S."/>
            <person name="Kim W."/>
        </authorList>
    </citation>
    <scope>NUCLEOTIDE SEQUENCE [LARGE SCALE GENOMIC DNA]</scope>
    <source>
        <tissue evidence="10">Muscle</tissue>
    </source>
</reference>
<dbReference type="GO" id="GO:0000978">
    <property type="term" value="F:RNA polymerase II cis-regulatory region sequence-specific DNA binding"/>
    <property type="evidence" value="ECO:0007669"/>
    <property type="project" value="TreeGrafter"/>
</dbReference>
<accession>A0A5B7CHR4</accession>
<keyword evidence="7" id="KW-0539">Nucleus</keyword>
<evidence type="ECO:0000256" key="4">
    <source>
        <dbReference type="ARBA" id="ARBA00023015"/>
    </source>
</evidence>